<dbReference type="PROSITE" id="PS00794">
    <property type="entry name" value="HPPK"/>
    <property type="match status" value="1"/>
</dbReference>
<gene>
    <name evidence="9" type="primary">folK</name>
    <name evidence="9" type="ORF">ENX68_01550</name>
</gene>
<dbReference type="GO" id="GO:0046656">
    <property type="term" value="P:folic acid biosynthetic process"/>
    <property type="evidence" value="ECO:0007669"/>
    <property type="project" value="UniProtKB-KW"/>
</dbReference>
<dbReference type="NCBIfam" id="TIGR01498">
    <property type="entry name" value="folK"/>
    <property type="match status" value="1"/>
</dbReference>
<evidence type="ECO:0000256" key="4">
    <source>
        <dbReference type="ARBA" id="ARBA00022741"/>
    </source>
</evidence>
<dbReference type="UniPathway" id="UPA00077">
    <property type="reaction ID" value="UER00155"/>
</dbReference>
<evidence type="ECO:0000259" key="8">
    <source>
        <dbReference type="PROSITE" id="PS00794"/>
    </source>
</evidence>
<dbReference type="SUPFAM" id="SSF55083">
    <property type="entry name" value="6-hydroxymethyl-7,8-dihydropterin pyrophosphokinase, HPPK"/>
    <property type="match status" value="1"/>
</dbReference>
<dbReference type="GO" id="GO:0046654">
    <property type="term" value="P:tetrahydrofolate biosynthetic process"/>
    <property type="evidence" value="ECO:0007669"/>
    <property type="project" value="UniProtKB-UniPathway"/>
</dbReference>
<name>A0A7V3RGD5_UNCW3</name>
<dbReference type="AlphaFoldDB" id="A0A7V3RGD5"/>
<reference evidence="9" key="1">
    <citation type="journal article" date="2020" name="mSystems">
        <title>Genome- and Community-Level Interaction Insights into Carbon Utilization and Element Cycling Functions of Hydrothermarchaeota in Hydrothermal Sediment.</title>
        <authorList>
            <person name="Zhou Z."/>
            <person name="Liu Y."/>
            <person name="Xu W."/>
            <person name="Pan J."/>
            <person name="Luo Z.H."/>
            <person name="Li M."/>
        </authorList>
    </citation>
    <scope>NUCLEOTIDE SEQUENCE [LARGE SCALE GENOMIC DNA]</scope>
    <source>
        <strain evidence="9">SpSt-961</strain>
    </source>
</reference>
<evidence type="ECO:0000256" key="5">
    <source>
        <dbReference type="ARBA" id="ARBA00022777"/>
    </source>
</evidence>
<comment type="caution">
    <text evidence="9">The sequence shown here is derived from an EMBL/GenBank/DDBJ whole genome shotgun (WGS) entry which is preliminary data.</text>
</comment>
<dbReference type="GO" id="GO:0003848">
    <property type="term" value="F:2-amino-4-hydroxy-6-hydroxymethyldihydropteridine diphosphokinase activity"/>
    <property type="evidence" value="ECO:0007669"/>
    <property type="project" value="UniProtKB-EC"/>
</dbReference>
<keyword evidence="3 9" id="KW-0808">Transferase</keyword>
<proteinExistence type="predicted"/>
<keyword evidence="7" id="KW-0289">Folate biosynthesis</keyword>
<evidence type="ECO:0000256" key="3">
    <source>
        <dbReference type="ARBA" id="ARBA00022679"/>
    </source>
</evidence>
<dbReference type="InterPro" id="IPR035907">
    <property type="entry name" value="Hppk_sf"/>
</dbReference>
<evidence type="ECO:0000256" key="1">
    <source>
        <dbReference type="ARBA" id="ARBA00005051"/>
    </source>
</evidence>
<evidence type="ECO:0000256" key="7">
    <source>
        <dbReference type="ARBA" id="ARBA00022909"/>
    </source>
</evidence>
<dbReference type="CDD" id="cd00483">
    <property type="entry name" value="HPPK"/>
    <property type="match status" value="1"/>
</dbReference>
<dbReference type="EC" id="2.7.6.3" evidence="2"/>
<evidence type="ECO:0000256" key="6">
    <source>
        <dbReference type="ARBA" id="ARBA00022840"/>
    </source>
</evidence>
<accession>A0A7V3RGD5</accession>
<evidence type="ECO:0000313" key="9">
    <source>
        <dbReference type="EMBL" id="HGE77669.1"/>
    </source>
</evidence>
<protein>
    <recommendedName>
        <fullName evidence="2">2-amino-4-hydroxy-6-hydroxymethyldihydropteridine diphosphokinase</fullName>
        <ecNumber evidence="2">2.7.6.3</ecNumber>
    </recommendedName>
</protein>
<comment type="pathway">
    <text evidence="1">Cofactor biosynthesis; tetrahydrofolate biosynthesis; 2-amino-4-hydroxy-6-hydroxymethyl-7,8-dihydropteridine diphosphate from 7,8-dihydroneopterin triphosphate: step 4/4.</text>
</comment>
<dbReference type="Gene3D" id="3.30.70.560">
    <property type="entry name" value="7,8-Dihydro-6-hydroxymethylpterin-pyrophosphokinase HPPK"/>
    <property type="match status" value="1"/>
</dbReference>
<sequence>MGRVYLLLGTNVGNLKENLMRALDELEKNEIRIVKRSKIYKTKPWGRFTQPDFLNMAVEVKTLLSPRELLNRIKGIEKKMGRELTERWGPRIIDIDILFYDNQIIKESDLIIPHPYFFERAFAIIPMVDIASDFIPPLHSKSLKELASGVDCEGIEIYCD</sequence>
<dbReference type="EMBL" id="DTOZ01000046">
    <property type="protein sequence ID" value="HGE77669.1"/>
    <property type="molecule type" value="Genomic_DNA"/>
</dbReference>
<organism evidence="9">
    <name type="scientific">candidate division WOR-3 bacterium</name>
    <dbReference type="NCBI Taxonomy" id="2052148"/>
    <lineage>
        <taxon>Bacteria</taxon>
        <taxon>Bacteria division WOR-3</taxon>
    </lineage>
</organism>
<dbReference type="InterPro" id="IPR000550">
    <property type="entry name" value="Hppk"/>
</dbReference>
<dbReference type="Pfam" id="PF01288">
    <property type="entry name" value="HPPK"/>
    <property type="match status" value="1"/>
</dbReference>
<keyword evidence="6" id="KW-0067">ATP-binding</keyword>
<keyword evidence="5 9" id="KW-0418">Kinase</keyword>
<keyword evidence="4" id="KW-0547">Nucleotide-binding</keyword>
<evidence type="ECO:0000256" key="2">
    <source>
        <dbReference type="ARBA" id="ARBA00013253"/>
    </source>
</evidence>
<dbReference type="PANTHER" id="PTHR43071">
    <property type="entry name" value="2-AMINO-4-HYDROXY-6-HYDROXYMETHYLDIHYDROPTERIDINE PYROPHOSPHOKINASE"/>
    <property type="match status" value="1"/>
</dbReference>
<feature type="domain" description="7,8-dihydro-6-hydroxymethylpterin-pyrophosphokinase" evidence="8">
    <location>
        <begin position="87"/>
        <end position="98"/>
    </location>
</feature>
<dbReference type="GO" id="GO:0016301">
    <property type="term" value="F:kinase activity"/>
    <property type="evidence" value="ECO:0007669"/>
    <property type="project" value="UniProtKB-KW"/>
</dbReference>
<dbReference type="PANTHER" id="PTHR43071:SF1">
    <property type="entry name" value="2-AMINO-4-HYDROXY-6-HYDROXYMETHYLDIHYDROPTERIDINE PYROPHOSPHOKINASE"/>
    <property type="match status" value="1"/>
</dbReference>
<dbReference type="GO" id="GO:0005524">
    <property type="term" value="F:ATP binding"/>
    <property type="evidence" value="ECO:0007669"/>
    <property type="project" value="UniProtKB-KW"/>
</dbReference>